<name>A0ACC0UEW9_9AGAM</name>
<keyword evidence="2" id="KW-1185">Reference proteome</keyword>
<comment type="caution">
    <text evidence="1">The sequence shown here is derived from an EMBL/GenBank/DDBJ whole genome shotgun (WGS) entry which is preliminary data.</text>
</comment>
<dbReference type="EMBL" id="JAGFNK010000049">
    <property type="protein sequence ID" value="KAI9510066.1"/>
    <property type="molecule type" value="Genomic_DNA"/>
</dbReference>
<protein>
    <submittedName>
        <fullName evidence="1">Uncharacterized protein</fullName>
    </submittedName>
</protein>
<gene>
    <name evidence="1" type="ORF">F5148DRAFT_1147797</name>
</gene>
<reference evidence="1" key="1">
    <citation type="submission" date="2021-03" db="EMBL/GenBank/DDBJ databases">
        <title>Evolutionary priming and transition to the ectomycorrhizal habit in an iconic lineage of mushroom-forming fungi: is preadaptation a requirement?</title>
        <authorList>
            <consortium name="DOE Joint Genome Institute"/>
            <person name="Looney B.P."/>
            <person name="Miyauchi S."/>
            <person name="Morin E."/>
            <person name="Drula E."/>
            <person name="Courty P.E."/>
            <person name="Chicoki N."/>
            <person name="Fauchery L."/>
            <person name="Kohler A."/>
            <person name="Kuo A."/>
            <person name="LaButti K."/>
            <person name="Pangilinan J."/>
            <person name="Lipzen A."/>
            <person name="Riley R."/>
            <person name="Andreopoulos W."/>
            <person name="He G."/>
            <person name="Johnson J."/>
            <person name="Barry K.W."/>
            <person name="Grigoriev I.V."/>
            <person name="Nagy L."/>
            <person name="Hibbett D."/>
            <person name="Henrissat B."/>
            <person name="Matheny P.B."/>
            <person name="Labbe J."/>
            <person name="Martin A.F."/>
        </authorList>
    </citation>
    <scope>NUCLEOTIDE SEQUENCE</scope>
    <source>
        <strain evidence="1">BPL698</strain>
    </source>
</reference>
<accession>A0ACC0UEW9</accession>
<dbReference type="Proteomes" id="UP001207468">
    <property type="component" value="Unassembled WGS sequence"/>
</dbReference>
<evidence type="ECO:0000313" key="2">
    <source>
        <dbReference type="Proteomes" id="UP001207468"/>
    </source>
</evidence>
<organism evidence="1 2">
    <name type="scientific">Russula earlei</name>
    <dbReference type="NCBI Taxonomy" id="71964"/>
    <lineage>
        <taxon>Eukaryota</taxon>
        <taxon>Fungi</taxon>
        <taxon>Dikarya</taxon>
        <taxon>Basidiomycota</taxon>
        <taxon>Agaricomycotina</taxon>
        <taxon>Agaricomycetes</taxon>
        <taxon>Russulales</taxon>
        <taxon>Russulaceae</taxon>
        <taxon>Russula</taxon>
    </lineage>
</organism>
<proteinExistence type="predicted"/>
<evidence type="ECO:0000313" key="1">
    <source>
        <dbReference type="EMBL" id="KAI9510066.1"/>
    </source>
</evidence>
<sequence>MSVSPSPFLSFHSSPTVPHLGLHFAAATGNIGLAKYALSHGQPINSVIDGVLPLHAACSGGNDIVVRLLIDNGADVNAPRLPRRFSDKSRSPSAPIIGTTGSTPLHFAAANGHTQVVLTLLRHGARPDRADKRGITPEALARQNGWLPCADAIREWIANKDRDLVERETLLGGIPPDDPEPISECRERQGSLCACEGPECVSTHAMRRLDVKCSIENAILLFRSGTSPQEGGVPISDDTWPPLDSHPAHSSRPSLPQSDDSHSKRPSHGRPRRPSSAGNGAERTHHPHARRLGSKYSLLNLFRKSSTEMLSTHSTPGGATPDVSLTTGTSNTTSSPTSPLSSSPSTLAYEINGSTQDGSPPARPGALRSHGPSSGSSTGVTGPSISSPQHSQSSRGLRLNSSEPNVSSGSKSPRRTTFGSSSGPEGRLSEESEDEDEDEEYGVDAVRSRMMTGDTSTPDMDFPFSMDAPVEDELPGPGDGRGRGDSLSTDLSATTTASTSSLRTPAALPVIFPSTSEDVKLHSYAHRPPPLIGLSASNVSTHAQAEALVAHARGQVLTARDGDNIPLSARLAALGESLRLERKFKAAEEGATPGLLIERRASEGTALDTADAEPWEQDRALGVKLRSASASAGAGSSFDKSSSRRPTSGLDSAGSERHFSLEYRVGHSWRGRTRRPNTDESALSSDDGFLVPPLDPDMHVVHHRSRSAAPARPDGDGIRTSTDTRGVRTPIHSPRLARAPSLDQSSSEVRVSSPGIKSAPIVTTSPLPLSRSRSRTPDPDFAQVVPLSRIVTAPPQDSSLFNYVAPSPVVDVAARRGTERAQAVSRANKLAKMGFAPEIKVLSTGVATPPGHGHGHGHRFGIRSLVQSLKGKS</sequence>